<protein>
    <submittedName>
        <fullName evidence="2">Uncharacterized protein</fullName>
    </submittedName>
</protein>
<evidence type="ECO:0000313" key="3">
    <source>
        <dbReference type="Proteomes" id="UP000077177"/>
    </source>
</evidence>
<evidence type="ECO:0000256" key="1">
    <source>
        <dbReference type="SAM" id="SignalP"/>
    </source>
</evidence>
<dbReference type="EMBL" id="CP011390">
    <property type="protein sequence ID" value="ANE52629.1"/>
    <property type="molecule type" value="Genomic_DNA"/>
</dbReference>
<dbReference type="OrthoDB" id="680837at2"/>
<reference evidence="2 3" key="2">
    <citation type="journal article" date="2016" name="Int. J. Syst. Evol. Microbiol.">
        <title>Flavisolibacter tropicus sp. nov., isolated from tropical soil.</title>
        <authorList>
            <person name="Lee J.J."/>
            <person name="Kang M.S."/>
            <person name="Kim G.S."/>
            <person name="Lee C.S."/>
            <person name="Lim S."/>
            <person name="Lee J."/>
            <person name="Roh S.H."/>
            <person name="Kang H."/>
            <person name="Ha J.M."/>
            <person name="Bae S."/>
            <person name="Jung H.Y."/>
            <person name="Kim M.K."/>
        </authorList>
    </citation>
    <scope>NUCLEOTIDE SEQUENCE [LARGE SCALE GENOMIC DNA]</scope>
    <source>
        <strain evidence="2 3">LCS9</strain>
    </source>
</reference>
<evidence type="ECO:0000313" key="2">
    <source>
        <dbReference type="EMBL" id="ANE52629.1"/>
    </source>
</evidence>
<dbReference type="KEGG" id="fla:SY85_21245"/>
<name>A0A172TZU6_9BACT</name>
<sequence length="238" mass="27646">MKMRVLLFFGLVSIQLNAQTTNISITQSFSEYAKNPAAINASNRMIAFSQKENTQGSPYLVNGWAKGSIVLRNSTMEEPTFVLNYDKVKENLIVKLNDQNVLDVDMGEIVSFMLNDSANRTYKFVKLPGDHKKYLEELYKGNAYSLYKEVNTKFYKSDYENKGLYEKGYKYDRYEDEFIYYIADKKNNLRAINNFSKKAIKRLSETLPISKELLEEYKPTADKEDFLIRLTKELNATL</sequence>
<reference evidence="3" key="1">
    <citation type="submission" date="2015-01" db="EMBL/GenBank/DDBJ databases">
        <title>Flavisolibacter sp./LCS9/ whole genome sequencing.</title>
        <authorList>
            <person name="Kim M.K."/>
            <person name="Srinivasan S."/>
            <person name="Lee J.-J."/>
        </authorList>
    </citation>
    <scope>NUCLEOTIDE SEQUENCE [LARGE SCALE GENOMIC DNA]</scope>
    <source>
        <strain evidence="3">LCS9</strain>
    </source>
</reference>
<accession>A0A172TZU6</accession>
<organism evidence="2 3">
    <name type="scientific">Flavisolibacter tropicus</name>
    <dbReference type="NCBI Taxonomy" id="1492898"/>
    <lineage>
        <taxon>Bacteria</taxon>
        <taxon>Pseudomonadati</taxon>
        <taxon>Bacteroidota</taxon>
        <taxon>Chitinophagia</taxon>
        <taxon>Chitinophagales</taxon>
        <taxon>Chitinophagaceae</taxon>
        <taxon>Flavisolibacter</taxon>
    </lineage>
</organism>
<proteinExistence type="predicted"/>
<dbReference type="STRING" id="1492898.SY85_21245"/>
<dbReference type="RefSeq" id="WP_066407421.1">
    <property type="nucleotide sequence ID" value="NZ_CP011390.1"/>
</dbReference>
<dbReference type="AlphaFoldDB" id="A0A172TZU6"/>
<dbReference type="Proteomes" id="UP000077177">
    <property type="component" value="Chromosome"/>
</dbReference>
<feature type="chain" id="PRO_5008001475" evidence="1">
    <location>
        <begin position="19"/>
        <end position="238"/>
    </location>
</feature>
<gene>
    <name evidence="2" type="ORF">SY85_21245</name>
</gene>
<keyword evidence="1" id="KW-0732">Signal</keyword>
<keyword evidence="3" id="KW-1185">Reference proteome</keyword>
<feature type="signal peptide" evidence="1">
    <location>
        <begin position="1"/>
        <end position="18"/>
    </location>
</feature>